<feature type="chain" id="PRO_5036734728" description="DUF4397 domain-containing protein" evidence="1">
    <location>
        <begin position="34"/>
        <end position="247"/>
    </location>
</feature>
<accession>A0A917MZV2</accession>
<dbReference type="Pfam" id="PF14344">
    <property type="entry name" value="DUF4397"/>
    <property type="match status" value="2"/>
</dbReference>
<organism evidence="3 4">
    <name type="scientific">Mucilaginibacter galii</name>
    <dbReference type="NCBI Taxonomy" id="2005073"/>
    <lineage>
        <taxon>Bacteria</taxon>
        <taxon>Pseudomonadati</taxon>
        <taxon>Bacteroidota</taxon>
        <taxon>Sphingobacteriia</taxon>
        <taxon>Sphingobacteriales</taxon>
        <taxon>Sphingobacteriaceae</taxon>
        <taxon>Mucilaginibacter</taxon>
    </lineage>
</organism>
<name>A0A917MZV2_9SPHI</name>
<keyword evidence="1" id="KW-0732">Signal</keyword>
<feature type="domain" description="DUF4397" evidence="2">
    <location>
        <begin position="41"/>
        <end position="137"/>
    </location>
</feature>
<gene>
    <name evidence="3" type="ORF">GCM10011425_06280</name>
</gene>
<comment type="caution">
    <text evidence="3">The sequence shown here is derived from an EMBL/GenBank/DDBJ whole genome shotgun (WGS) entry which is preliminary data.</text>
</comment>
<evidence type="ECO:0000259" key="2">
    <source>
        <dbReference type="Pfam" id="PF14344"/>
    </source>
</evidence>
<evidence type="ECO:0000256" key="1">
    <source>
        <dbReference type="SAM" id="SignalP"/>
    </source>
</evidence>
<evidence type="ECO:0000313" key="3">
    <source>
        <dbReference type="EMBL" id="GGI49416.1"/>
    </source>
</evidence>
<feature type="signal peptide" evidence="1">
    <location>
        <begin position="1"/>
        <end position="33"/>
    </location>
</feature>
<evidence type="ECO:0000313" key="4">
    <source>
        <dbReference type="Proteomes" id="UP000662074"/>
    </source>
</evidence>
<proteinExistence type="predicted"/>
<dbReference type="EMBL" id="BMDO01000001">
    <property type="protein sequence ID" value="GGI49416.1"/>
    <property type="molecule type" value="Genomic_DNA"/>
</dbReference>
<keyword evidence="4" id="KW-1185">Reference proteome</keyword>
<reference evidence="3" key="2">
    <citation type="submission" date="2020-09" db="EMBL/GenBank/DDBJ databases">
        <authorList>
            <person name="Sun Q."/>
            <person name="Sedlacek I."/>
        </authorList>
    </citation>
    <scope>NUCLEOTIDE SEQUENCE</scope>
    <source>
        <strain evidence="3">CCM 8711</strain>
    </source>
</reference>
<sequence length="247" mass="27321">MKVKKHIFHTLFALNIMVLVLPGLVSCSKTDTATPTSSDIQLQVMNLSPDSYPLGLYQNNLRITGTNYSFGNTPSYFYLTSTAYPLQLRVQRSDTVLVFNNDSLQFKNNTRYSLFFIGLYSEKLLKPLITIDDTASLPPIGKGGKLRFVNGSPRAKGLDIWANGSRIIENTDVGKVSNYVTLPTGNYSFRVYSTGTSTNSLTNLDRVTIQDGRLYTIYTRGIIGRTAADTAAFGLVVVPNNPPKINR</sequence>
<dbReference type="AlphaFoldDB" id="A0A917MZV2"/>
<dbReference type="Proteomes" id="UP000662074">
    <property type="component" value="Unassembled WGS sequence"/>
</dbReference>
<dbReference type="PROSITE" id="PS51257">
    <property type="entry name" value="PROKAR_LIPOPROTEIN"/>
    <property type="match status" value="1"/>
</dbReference>
<protein>
    <recommendedName>
        <fullName evidence="2">DUF4397 domain-containing protein</fullName>
    </recommendedName>
</protein>
<dbReference type="RefSeq" id="WP_188413680.1">
    <property type="nucleotide sequence ID" value="NZ_BMDO01000001.1"/>
</dbReference>
<dbReference type="InterPro" id="IPR025510">
    <property type="entry name" value="DUF4397"/>
</dbReference>
<reference evidence="3" key="1">
    <citation type="journal article" date="2014" name="Int. J. Syst. Evol. Microbiol.">
        <title>Complete genome sequence of Corynebacterium casei LMG S-19264T (=DSM 44701T), isolated from a smear-ripened cheese.</title>
        <authorList>
            <consortium name="US DOE Joint Genome Institute (JGI-PGF)"/>
            <person name="Walter F."/>
            <person name="Albersmeier A."/>
            <person name="Kalinowski J."/>
            <person name="Ruckert C."/>
        </authorList>
    </citation>
    <scope>NUCLEOTIDE SEQUENCE</scope>
    <source>
        <strain evidence="3">CCM 8711</strain>
    </source>
</reference>
<feature type="domain" description="DUF4397" evidence="2">
    <location>
        <begin position="145"/>
        <end position="230"/>
    </location>
</feature>